<reference evidence="3" key="1">
    <citation type="journal article" date="2019" name="Int. J. Syst. Evol. Microbiol.">
        <title>The Global Catalogue of Microorganisms (GCM) 10K type strain sequencing project: providing services to taxonomists for standard genome sequencing and annotation.</title>
        <authorList>
            <consortium name="The Broad Institute Genomics Platform"/>
            <consortium name="The Broad Institute Genome Sequencing Center for Infectious Disease"/>
            <person name="Wu L."/>
            <person name="Ma J."/>
        </authorList>
    </citation>
    <scope>NUCLEOTIDE SEQUENCE [LARGE SCALE GENOMIC DNA]</scope>
    <source>
        <strain evidence="3">CCUG 53762</strain>
    </source>
</reference>
<protein>
    <submittedName>
        <fullName evidence="2">Peptidoglycan-binding protein</fullName>
    </submittedName>
</protein>
<feature type="transmembrane region" description="Helical" evidence="1">
    <location>
        <begin position="6"/>
        <end position="23"/>
    </location>
</feature>
<keyword evidence="1" id="KW-1133">Transmembrane helix</keyword>
<proteinExistence type="predicted"/>
<accession>A0ABW4IAJ0</accession>
<keyword evidence="1" id="KW-0472">Membrane</keyword>
<organism evidence="2 3">
    <name type="scientific">Pseudopedobacter beijingensis</name>
    <dbReference type="NCBI Taxonomy" id="1207056"/>
    <lineage>
        <taxon>Bacteria</taxon>
        <taxon>Pseudomonadati</taxon>
        <taxon>Bacteroidota</taxon>
        <taxon>Sphingobacteriia</taxon>
        <taxon>Sphingobacteriales</taxon>
        <taxon>Sphingobacteriaceae</taxon>
        <taxon>Pseudopedobacter</taxon>
    </lineage>
</organism>
<keyword evidence="3" id="KW-1185">Reference proteome</keyword>
<evidence type="ECO:0000313" key="2">
    <source>
        <dbReference type="EMBL" id="MFD1629004.1"/>
    </source>
</evidence>
<evidence type="ECO:0000313" key="3">
    <source>
        <dbReference type="Proteomes" id="UP001597118"/>
    </source>
</evidence>
<evidence type="ECO:0000256" key="1">
    <source>
        <dbReference type="SAM" id="Phobius"/>
    </source>
</evidence>
<keyword evidence="1" id="KW-0812">Transmembrane</keyword>
<gene>
    <name evidence="2" type="ORF">ACFSAH_03900</name>
</gene>
<comment type="caution">
    <text evidence="2">The sequence shown here is derived from an EMBL/GenBank/DDBJ whole genome shotgun (WGS) entry which is preliminary data.</text>
</comment>
<dbReference type="RefSeq" id="WP_379661385.1">
    <property type="nucleotide sequence ID" value="NZ_JBHUDG010000003.1"/>
</dbReference>
<dbReference type="Proteomes" id="UP001597118">
    <property type="component" value="Unassembled WGS sequence"/>
</dbReference>
<dbReference type="EMBL" id="JBHUDG010000003">
    <property type="protein sequence ID" value="MFD1629004.1"/>
    <property type="molecule type" value="Genomic_DNA"/>
</dbReference>
<sequence>MAKSNYLSFFLFALVVWLCFYFYSGSIIDSEVSSGKQCNGSGNRSLYASVISGSDHTKRELLRQIYLKELGVREFSNRNDGERVETYLAYTGNKKGDAWCAAFVCWVLGKAGVVNPRSAWSPDLFPKNRIVWQYNQNKKMTPGKGDVFAIWFADKGRIAHCGFVDEWNDKWVVTVEGNTTESGSREGDGVYRKRRMGNTLFAVATWVVRKEDMHDL</sequence>
<name>A0ABW4IAJ0_9SPHI</name>